<comment type="cofactor">
    <cofactor evidence="2">
        <name>Ca(2+)</name>
        <dbReference type="ChEBI" id="CHEBI:29108"/>
    </cofactor>
</comment>
<feature type="signal peptide" evidence="12">
    <location>
        <begin position="1"/>
        <end position="18"/>
    </location>
</feature>
<evidence type="ECO:0000256" key="12">
    <source>
        <dbReference type="SAM" id="SignalP"/>
    </source>
</evidence>
<feature type="domain" description="Glycosyl hydrolase family 13 catalytic" evidence="13">
    <location>
        <begin position="31"/>
        <end position="261"/>
    </location>
</feature>
<dbReference type="GO" id="GO:0004556">
    <property type="term" value="F:alpha-amylase activity"/>
    <property type="evidence" value="ECO:0007669"/>
    <property type="project" value="UniProtKB-EC"/>
</dbReference>
<comment type="catalytic activity">
    <reaction evidence="1">
        <text>Endohydrolysis of (1-&gt;4)-alpha-D-glucosidic linkages in polysaccharides containing three or more (1-&gt;4)-alpha-linked D-glucose units.</text>
        <dbReference type="EC" id="3.2.1.1"/>
    </reaction>
</comment>
<dbReference type="Proteomes" id="UP000053660">
    <property type="component" value="Unassembled WGS sequence"/>
</dbReference>
<keyword evidence="7" id="KW-0378">Hydrolase</keyword>
<dbReference type="InterPro" id="IPR017853">
    <property type="entry name" value="GH"/>
</dbReference>
<evidence type="ECO:0000256" key="2">
    <source>
        <dbReference type="ARBA" id="ARBA00001913"/>
    </source>
</evidence>
<comment type="subunit">
    <text evidence="5">Monomer.</text>
</comment>
<evidence type="ECO:0000256" key="6">
    <source>
        <dbReference type="ARBA" id="ARBA00012595"/>
    </source>
</evidence>
<dbReference type="InterPro" id="IPR006047">
    <property type="entry name" value="GH13_cat_dom"/>
</dbReference>
<proteinExistence type="inferred from homology"/>
<dbReference type="Pfam" id="PF00128">
    <property type="entry name" value="Alpha-amylase"/>
    <property type="match status" value="1"/>
</dbReference>
<organism evidence="14 15">
    <name type="scientific">Oesophagostomum dentatum</name>
    <name type="common">Nodular worm</name>
    <dbReference type="NCBI Taxonomy" id="61180"/>
    <lineage>
        <taxon>Eukaryota</taxon>
        <taxon>Metazoa</taxon>
        <taxon>Ecdysozoa</taxon>
        <taxon>Nematoda</taxon>
        <taxon>Chromadorea</taxon>
        <taxon>Rhabditida</taxon>
        <taxon>Rhabditina</taxon>
        <taxon>Rhabditomorpha</taxon>
        <taxon>Strongyloidea</taxon>
        <taxon>Strongylidae</taxon>
        <taxon>Oesophagostomum</taxon>
    </lineage>
</organism>
<dbReference type="SMART" id="SM00642">
    <property type="entry name" value="Aamy"/>
    <property type="match status" value="1"/>
</dbReference>
<dbReference type="EMBL" id="KN601839">
    <property type="protein sequence ID" value="KHJ80109.1"/>
    <property type="molecule type" value="Genomic_DNA"/>
</dbReference>
<evidence type="ECO:0000256" key="11">
    <source>
        <dbReference type="RuleBase" id="RU003615"/>
    </source>
</evidence>
<dbReference type="InterPro" id="IPR006046">
    <property type="entry name" value="Alpha_amylase"/>
</dbReference>
<dbReference type="GO" id="GO:0005975">
    <property type="term" value="P:carbohydrate metabolic process"/>
    <property type="evidence" value="ECO:0007669"/>
    <property type="project" value="InterPro"/>
</dbReference>
<evidence type="ECO:0000256" key="8">
    <source>
        <dbReference type="ARBA" id="ARBA00023214"/>
    </source>
</evidence>
<feature type="chain" id="PRO_5002081361" description="alpha-amylase" evidence="12">
    <location>
        <begin position="19"/>
        <end position="264"/>
    </location>
</feature>
<dbReference type="AlphaFoldDB" id="A0A0B1S5B1"/>
<evidence type="ECO:0000256" key="9">
    <source>
        <dbReference type="ARBA" id="ARBA00023277"/>
    </source>
</evidence>
<name>A0A0B1S5B1_OESDE</name>
<evidence type="ECO:0000256" key="1">
    <source>
        <dbReference type="ARBA" id="ARBA00000548"/>
    </source>
</evidence>
<keyword evidence="12" id="KW-0732">Signal</keyword>
<comment type="cofactor">
    <cofactor evidence="3">
        <name>chloride</name>
        <dbReference type="ChEBI" id="CHEBI:17996"/>
    </cofactor>
</comment>
<evidence type="ECO:0000256" key="5">
    <source>
        <dbReference type="ARBA" id="ARBA00011245"/>
    </source>
</evidence>
<evidence type="ECO:0000256" key="4">
    <source>
        <dbReference type="ARBA" id="ARBA00008061"/>
    </source>
</evidence>
<keyword evidence="8" id="KW-0868">Chloride</keyword>
<evidence type="ECO:0000256" key="10">
    <source>
        <dbReference type="ARBA" id="ARBA00023295"/>
    </source>
</evidence>
<dbReference type="SUPFAM" id="SSF51445">
    <property type="entry name" value="(Trans)glycosidases"/>
    <property type="match status" value="1"/>
</dbReference>
<comment type="similarity">
    <text evidence="4 11">Belongs to the glycosyl hydrolase 13 family.</text>
</comment>
<evidence type="ECO:0000313" key="14">
    <source>
        <dbReference type="EMBL" id="KHJ80109.1"/>
    </source>
</evidence>
<reference evidence="14 15" key="1">
    <citation type="submission" date="2014-03" db="EMBL/GenBank/DDBJ databases">
        <title>Draft genome of the hookworm Oesophagostomum dentatum.</title>
        <authorList>
            <person name="Mitreva M."/>
        </authorList>
    </citation>
    <scope>NUCLEOTIDE SEQUENCE [LARGE SCALE GENOMIC DNA]</scope>
    <source>
        <strain evidence="14 15">OD-Hann</strain>
    </source>
</reference>
<protein>
    <recommendedName>
        <fullName evidence="6">alpha-amylase</fullName>
        <ecNumber evidence="6">3.2.1.1</ecNumber>
    </recommendedName>
</protein>
<evidence type="ECO:0000259" key="13">
    <source>
        <dbReference type="SMART" id="SM00642"/>
    </source>
</evidence>
<keyword evidence="9" id="KW-0119">Carbohydrate metabolism</keyword>
<dbReference type="EC" id="3.2.1.1" evidence="6"/>
<dbReference type="OrthoDB" id="550577at2759"/>
<keyword evidence="10" id="KW-0326">Glycosidase</keyword>
<keyword evidence="15" id="KW-1185">Reference proteome</keyword>
<gene>
    <name evidence="14" type="ORF">OESDEN_20224</name>
</gene>
<dbReference type="PRINTS" id="PR00110">
    <property type="entry name" value="ALPHAAMYLASE"/>
</dbReference>
<dbReference type="GO" id="GO:0043169">
    <property type="term" value="F:cation binding"/>
    <property type="evidence" value="ECO:0007669"/>
    <property type="project" value="InterPro"/>
</dbReference>
<sequence>MGTLSYILPCLFILGTAADPYDDPNTLSNRQTMVHLFEWKWTDIAAECENFLQYYGYGAVQVSPPNEHITLTQNGDVPWWIRYQPVSYKLNSRSGNEQQFKDMVNRCNKVGVRIIVDVVSNHMTGVGQKKGVNGRGSSGGSFFDGMDGVESFPEVPYSRSDFNDGKCRGNIGSGDYGSNAGNVRNCRLVGLLDLDQSKSYVRGKIIGYLNNLIDIGVAGFRFDASKHMWPGDLGAILAGMKNLRQDPYKLLGGTGDVLKSASPN</sequence>
<evidence type="ECO:0000256" key="7">
    <source>
        <dbReference type="ARBA" id="ARBA00022801"/>
    </source>
</evidence>
<dbReference type="PANTHER" id="PTHR43447">
    <property type="entry name" value="ALPHA-AMYLASE"/>
    <property type="match status" value="1"/>
</dbReference>
<evidence type="ECO:0000313" key="15">
    <source>
        <dbReference type="Proteomes" id="UP000053660"/>
    </source>
</evidence>
<evidence type="ECO:0000256" key="3">
    <source>
        <dbReference type="ARBA" id="ARBA00001923"/>
    </source>
</evidence>
<accession>A0A0B1S5B1</accession>
<dbReference type="Gene3D" id="3.20.20.80">
    <property type="entry name" value="Glycosidases"/>
    <property type="match status" value="1"/>
</dbReference>